<proteinExistence type="predicted"/>
<dbReference type="RefSeq" id="WP_189308658.1">
    <property type="nucleotide sequence ID" value="NZ_BMRP01000092.1"/>
</dbReference>
<feature type="region of interest" description="Disordered" evidence="1">
    <location>
        <begin position="38"/>
        <end position="59"/>
    </location>
</feature>
<sequence length="59" mass="6238">MGLSFVADGREVGEEPGLFGEGAGAYRSFAVGARGFEGTDRAGCPHRRPAEVGGRRNWL</sequence>
<name>A0ABQ2VPB5_9ACTN</name>
<dbReference type="Proteomes" id="UP000654471">
    <property type="component" value="Unassembled WGS sequence"/>
</dbReference>
<dbReference type="EMBL" id="BMRP01000092">
    <property type="protein sequence ID" value="GGV04072.1"/>
    <property type="molecule type" value="Genomic_DNA"/>
</dbReference>
<gene>
    <name evidence="2" type="ORF">GCM10010211_84130</name>
</gene>
<organism evidence="2 3">
    <name type="scientific">Streptomyces albospinus</name>
    <dbReference type="NCBI Taxonomy" id="285515"/>
    <lineage>
        <taxon>Bacteria</taxon>
        <taxon>Bacillati</taxon>
        <taxon>Actinomycetota</taxon>
        <taxon>Actinomycetes</taxon>
        <taxon>Kitasatosporales</taxon>
        <taxon>Streptomycetaceae</taxon>
        <taxon>Streptomyces</taxon>
    </lineage>
</organism>
<keyword evidence="3" id="KW-1185">Reference proteome</keyword>
<evidence type="ECO:0000313" key="3">
    <source>
        <dbReference type="Proteomes" id="UP000654471"/>
    </source>
</evidence>
<evidence type="ECO:0000313" key="2">
    <source>
        <dbReference type="EMBL" id="GGV04072.1"/>
    </source>
</evidence>
<feature type="compositionally biased region" description="Basic and acidic residues" evidence="1">
    <location>
        <begin position="48"/>
        <end position="59"/>
    </location>
</feature>
<reference evidence="3" key="1">
    <citation type="journal article" date="2019" name="Int. J. Syst. Evol. Microbiol.">
        <title>The Global Catalogue of Microorganisms (GCM) 10K type strain sequencing project: providing services to taxonomists for standard genome sequencing and annotation.</title>
        <authorList>
            <consortium name="The Broad Institute Genomics Platform"/>
            <consortium name="The Broad Institute Genome Sequencing Center for Infectious Disease"/>
            <person name="Wu L."/>
            <person name="Ma J."/>
        </authorList>
    </citation>
    <scope>NUCLEOTIDE SEQUENCE [LARGE SCALE GENOMIC DNA]</scope>
    <source>
        <strain evidence="3">JCM 3399</strain>
    </source>
</reference>
<protein>
    <submittedName>
        <fullName evidence="2">Uncharacterized protein</fullName>
    </submittedName>
</protein>
<evidence type="ECO:0000256" key="1">
    <source>
        <dbReference type="SAM" id="MobiDB-lite"/>
    </source>
</evidence>
<accession>A0ABQ2VPB5</accession>
<comment type="caution">
    <text evidence="2">The sequence shown here is derived from an EMBL/GenBank/DDBJ whole genome shotgun (WGS) entry which is preliminary data.</text>
</comment>